<dbReference type="SUPFAM" id="SSF53098">
    <property type="entry name" value="Ribonuclease H-like"/>
    <property type="match status" value="1"/>
</dbReference>
<dbReference type="Pfam" id="PF01612">
    <property type="entry name" value="DNA_pol_A_exo1"/>
    <property type="match status" value="1"/>
</dbReference>
<dbReference type="InterPro" id="IPR002562">
    <property type="entry name" value="3'-5'_exonuclease_dom"/>
</dbReference>
<evidence type="ECO:0000259" key="3">
    <source>
        <dbReference type="SMART" id="SM00474"/>
    </source>
</evidence>
<dbReference type="GO" id="GO:0008408">
    <property type="term" value="F:3'-5' exonuclease activity"/>
    <property type="evidence" value="ECO:0007669"/>
    <property type="project" value="InterPro"/>
</dbReference>
<dbReference type="InterPro" id="IPR012337">
    <property type="entry name" value="RNaseH-like_sf"/>
</dbReference>
<sequence length="323" mass="37045">MAPRIIKRVPNPHSHPKYNVDFFGKRLKVSVTRSASVIRRWISTVRFFNRRSLHPLVVGIGVQWTPDGTSDPPPDVLHLGVSNCCLIVQLNHCNRIPNVLRRFLVDRRITFVGVWNSQDKGKLERCRHQLEIWRLLDVRKFLLRCLWTRSFEEIVEDCLGYEGVRVDKEISMSDWGVRNLSRGQILQATQDSYVCFKLGVMQRSGVFFGGQKKMDPEEESSEVNRRGRGVVGDLPAKRNRQRVVTEVVIFSMARKDESASGEKLMVSVSSGKRESRLLTEAKSRDPRIGVHKVMLLEQKRIETKVKICESLVQILLSARVKGS</sequence>
<reference evidence="4" key="1">
    <citation type="submission" date="2019-07" db="EMBL/GenBank/DDBJ databases">
        <authorList>
            <person name="Dittberner H."/>
        </authorList>
    </citation>
    <scope>NUCLEOTIDE SEQUENCE [LARGE SCALE GENOMIC DNA]</scope>
</reference>
<dbReference type="PANTHER" id="PTHR13620">
    <property type="entry name" value="3-5 EXONUCLEASE"/>
    <property type="match status" value="1"/>
</dbReference>
<dbReference type="EMBL" id="CABITT030000004">
    <property type="protein sequence ID" value="VVB02287.1"/>
    <property type="molecule type" value="Genomic_DNA"/>
</dbReference>
<dbReference type="OrthoDB" id="10261556at2759"/>
<comment type="caution">
    <text evidence="4">The sequence shown here is derived from an EMBL/GenBank/DDBJ whole genome shotgun (WGS) entry which is preliminary data.</text>
</comment>
<dbReference type="PANTHER" id="PTHR13620:SF59">
    <property type="entry name" value="POLYNUCLEOTIDYL TRANSFERASE, RIBONUCLEASE H-LIKE SUPERFAMILY PROTEIN"/>
    <property type="match status" value="1"/>
</dbReference>
<gene>
    <name evidence="4" type="ORF">ANE_LOCUS12731</name>
</gene>
<feature type="domain" description="3'-5' exonuclease" evidence="3">
    <location>
        <begin position="35"/>
        <end position="207"/>
    </location>
</feature>
<dbReference type="AlphaFoldDB" id="A0A565BKY4"/>
<accession>A0A565BKY4</accession>
<dbReference type="InterPro" id="IPR036397">
    <property type="entry name" value="RNaseH_sf"/>
</dbReference>
<dbReference type="FunFam" id="3.30.420.10:FF:000149">
    <property type="entry name" value="Polynucleotidyl transferase, ribonuclease H-like superfamily protein"/>
    <property type="match status" value="1"/>
</dbReference>
<evidence type="ECO:0000313" key="5">
    <source>
        <dbReference type="Proteomes" id="UP000489600"/>
    </source>
</evidence>
<keyword evidence="2" id="KW-0378">Hydrolase</keyword>
<dbReference type="CDD" id="cd06141">
    <property type="entry name" value="WRN_exo"/>
    <property type="match status" value="1"/>
</dbReference>
<evidence type="ECO:0000313" key="4">
    <source>
        <dbReference type="EMBL" id="VVB02287.1"/>
    </source>
</evidence>
<dbReference type="Proteomes" id="UP000489600">
    <property type="component" value="Unassembled WGS sequence"/>
</dbReference>
<dbReference type="GO" id="GO:0005737">
    <property type="term" value="C:cytoplasm"/>
    <property type="evidence" value="ECO:0007669"/>
    <property type="project" value="TreeGrafter"/>
</dbReference>
<keyword evidence="5" id="KW-1185">Reference proteome</keyword>
<organism evidence="4 5">
    <name type="scientific">Arabis nemorensis</name>
    <dbReference type="NCBI Taxonomy" id="586526"/>
    <lineage>
        <taxon>Eukaryota</taxon>
        <taxon>Viridiplantae</taxon>
        <taxon>Streptophyta</taxon>
        <taxon>Embryophyta</taxon>
        <taxon>Tracheophyta</taxon>
        <taxon>Spermatophyta</taxon>
        <taxon>Magnoliopsida</taxon>
        <taxon>eudicotyledons</taxon>
        <taxon>Gunneridae</taxon>
        <taxon>Pentapetalae</taxon>
        <taxon>rosids</taxon>
        <taxon>malvids</taxon>
        <taxon>Brassicales</taxon>
        <taxon>Brassicaceae</taxon>
        <taxon>Arabideae</taxon>
        <taxon>Arabis</taxon>
    </lineage>
</organism>
<dbReference type="GO" id="GO:0003676">
    <property type="term" value="F:nucleic acid binding"/>
    <property type="evidence" value="ECO:0007669"/>
    <property type="project" value="InterPro"/>
</dbReference>
<dbReference type="Gene3D" id="3.30.420.10">
    <property type="entry name" value="Ribonuclease H-like superfamily/Ribonuclease H"/>
    <property type="match status" value="1"/>
</dbReference>
<evidence type="ECO:0000256" key="1">
    <source>
        <dbReference type="ARBA" id="ARBA00022722"/>
    </source>
</evidence>
<dbReference type="GO" id="GO:0006139">
    <property type="term" value="P:nucleobase-containing compound metabolic process"/>
    <property type="evidence" value="ECO:0007669"/>
    <property type="project" value="InterPro"/>
</dbReference>
<dbReference type="SMART" id="SM00474">
    <property type="entry name" value="35EXOc"/>
    <property type="match status" value="1"/>
</dbReference>
<protein>
    <recommendedName>
        <fullName evidence="3">3'-5' exonuclease domain-containing protein</fullName>
    </recommendedName>
</protein>
<dbReference type="InterPro" id="IPR051132">
    <property type="entry name" value="3-5_Exonuclease_domain"/>
</dbReference>
<evidence type="ECO:0000256" key="2">
    <source>
        <dbReference type="ARBA" id="ARBA00022801"/>
    </source>
</evidence>
<proteinExistence type="predicted"/>
<name>A0A565BKY4_9BRAS</name>
<dbReference type="GO" id="GO:0005634">
    <property type="term" value="C:nucleus"/>
    <property type="evidence" value="ECO:0007669"/>
    <property type="project" value="TreeGrafter"/>
</dbReference>
<keyword evidence="1" id="KW-0540">Nuclease</keyword>